<name>A0A5A7QJZ9_STRAF</name>
<sequence>MTCLRKDDILRSLLPDEATFSTSESSRGAGGRNETAAAGGVHLRRAADLSRAGHGGQRDDAWCCGGGESEDDGGKRRSACGMVVRRSSCSDGDGVSAGFDGGDVFAGSGLRRPAVACCGGDGWAEARVWRHGDGMGGRNEATFSTSESSRGAGGRNETAAAGGVHLRRAADLSRAGHGGQRDDAWCCGGGESEDDGGKRRSACGMVVRRSSCSDGDGVSAGFDGGDVFAGSGLRRPAVACCGGDGWAEARVWRHGDGMGGRSEDRQTRQPFQRRNRAAVLADEMKRRRPEVFTCDEQRT</sequence>
<evidence type="ECO:0000256" key="1">
    <source>
        <dbReference type="SAM" id="MobiDB-lite"/>
    </source>
</evidence>
<gene>
    <name evidence="2" type="ORF">STAS_21131</name>
</gene>
<feature type="compositionally biased region" description="Basic and acidic residues" evidence="1">
    <location>
        <begin position="255"/>
        <end position="267"/>
    </location>
</feature>
<evidence type="ECO:0000313" key="2">
    <source>
        <dbReference type="EMBL" id="GER44231.1"/>
    </source>
</evidence>
<organism evidence="2 3">
    <name type="scientific">Striga asiatica</name>
    <name type="common">Asiatic witchweed</name>
    <name type="synonym">Buchnera asiatica</name>
    <dbReference type="NCBI Taxonomy" id="4170"/>
    <lineage>
        <taxon>Eukaryota</taxon>
        <taxon>Viridiplantae</taxon>
        <taxon>Streptophyta</taxon>
        <taxon>Embryophyta</taxon>
        <taxon>Tracheophyta</taxon>
        <taxon>Spermatophyta</taxon>
        <taxon>Magnoliopsida</taxon>
        <taxon>eudicotyledons</taxon>
        <taxon>Gunneridae</taxon>
        <taxon>Pentapetalae</taxon>
        <taxon>asterids</taxon>
        <taxon>lamiids</taxon>
        <taxon>Lamiales</taxon>
        <taxon>Orobanchaceae</taxon>
        <taxon>Buchnereae</taxon>
        <taxon>Striga</taxon>
    </lineage>
</organism>
<keyword evidence="3" id="KW-1185">Reference proteome</keyword>
<dbReference type="Proteomes" id="UP000325081">
    <property type="component" value="Unassembled WGS sequence"/>
</dbReference>
<feature type="region of interest" description="Disordered" evidence="1">
    <location>
        <begin position="20"/>
        <end position="76"/>
    </location>
</feature>
<proteinExistence type="predicted"/>
<feature type="region of interest" description="Disordered" evidence="1">
    <location>
        <begin position="255"/>
        <end position="274"/>
    </location>
</feature>
<comment type="caution">
    <text evidence="2">The sequence shown here is derived from an EMBL/GenBank/DDBJ whole genome shotgun (WGS) entry which is preliminary data.</text>
</comment>
<feature type="region of interest" description="Disordered" evidence="1">
    <location>
        <begin position="139"/>
        <end position="199"/>
    </location>
</feature>
<dbReference type="EMBL" id="BKCP01006848">
    <property type="protein sequence ID" value="GER44231.1"/>
    <property type="molecule type" value="Genomic_DNA"/>
</dbReference>
<reference evidence="3" key="1">
    <citation type="journal article" date="2019" name="Curr. Biol.">
        <title>Genome Sequence of Striga asiatica Provides Insight into the Evolution of Plant Parasitism.</title>
        <authorList>
            <person name="Yoshida S."/>
            <person name="Kim S."/>
            <person name="Wafula E.K."/>
            <person name="Tanskanen J."/>
            <person name="Kim Y.M."/>
            <person name="Honaas L."/>
            <person name="Yang Z."/>
            <person name="Spallek T."/>
            <person name="Conn C.E."/>
            <person name="Ichihashi Y."/>
            <person name="Cheong K."/>
            <person name="Cui S."/>
            <person name="Der J.P."/>
            <person name="Gundlach H."/>
            <person name="Jiao Y."/>
            <person name="Hori C."/>
            <person name="Ishida J.K."/>
            <person name="Kasahara H."/>
            <person name="Kiba T."/>
            <person name="Kim M.S."/>
            <person name="Koo N."/>
            <person name="Laohavisit A."/>
            <person name="Lee Y.H."/>
            <person name="Lumba S."/>
            <person name="McCourt P."/>
            <person name="Mortimer J.C."/>
            <person name="Mutuku J.M."/>
            <person name="Nomura T."/>
            <person name="Sasaki-Sekimoto Y."/>
            <person name="Seto Y."/>
            <person name="Wang Y."/>
            <person name="Wakatake T."/>
            <person name="Sakakibara H."/>
            <person name="Demura T."/>
            <person name="Yamaguchi S."/>
            <person name="Yoneyama K."/>
            <person name="Manabe R.I."/>
            <person name="Nelson D.C."/>
            <person name="Schulman A.H."/>
            <person name="Timko M.P."/>
            <person name="dePamphilis C.W."/>
            <person name="Choi D."/>
            <person name="Shirasu K."/>
        </authorList>
    </citation>
    <scope>NUCLEOTIDE SEQUENCE [LARGE SCALE GENOMIC DNA]</scope>
    <source>
        <strain evidence="3">cv. UVA1</strain>
    </source>
</reference>
<accession>A0A5A7QJZ9</accession>
<protein>
    <submittedName>
        <fullName evidence="2">ARF-GAP domain 6</fullName>
    </submittedName>
</protein>
<evidence type="ECO:0000313" key="3">
    <source>
        <dbReference type="Proteomes" id="UP000325081"/>
    </source>
</evidence>
<dbReference type="AlphaFoldDB" id="A0A5A7QJZ9"/>